<evidence type="ECO:0000256" key="1">
    <source>
        <dbReference type="SAM" id="MobiDB-lite"/>
    </source>
</evidence>
<gene>
    <name evidence="3" type="ORF">BL253_30665</name>
</gene>
<evidence type="ECO:0000313" key="3">
    <source>
        <dbReference type="EMBL" id="ONH24272.1"/>
    </source>
</evidence>
<feature type="compositionally biased region" description="Gly residues" evidence="1">
    <location>
        <begin position="244"/>
        <end position="258"/>
    </location>
</feature>
<feature type="compositionally biased region" description="Low complexity" evidence="1">
    <location>
        <begin position="173"/>
        <end position="183"/>
    </location>
</feature>
<feature type="transmembrane region" description="Helical" evidence="2">
    <location>
        <begin position="215"/>
        <end position="236"/>
    </location>
</feature>
<feature type="compositionally biased region" description="Gly residues" evidence="1">
    <location>
        <begin position="287"/>
        <end position="311"/>
    </location>
</feature>
<evidence type="ECO:0000256" key="2">
    <source>
        <dbReference type="SAM" id="Phobius"/>
    </source>
</evidence>
<feature type="region of interest" description="Disordered" evidence="1">
    <location>
        <begin position="328"/>
        <end position="383"/>
    </location>
</feature>
<feature type="compositionally biased region" description="Low complexity" evidence="1">
    <location>
        <begin position="112"/>
        <end position="128"/>
    </location>
</feature>
<feature type="compositionally biased region" description="Low complexity" evidence="1">
    <location>
        <begin position="259"/>
        <end position="269"/>
    </location>
</feature>
<feature type="compositionally biased region" description="Gly residues" evidence="1">
    <location>
        <begin position="339"/>
        <end position="368"/>
    </location>
</feature>
<proteinExistence type="predicted"/>
<dbReference type="STRING" id="1834516.BL253_30665"/>
<sequence>MGDGYDQPSWRDGARDTAAGDNAGGFSAKAARSEPGAGTRRGPGGVDLDGEVWEAELVDEPWDPAYAYTADDVEIVDPDALEPIVGAGTAGATAAPTASASLPDPGTGLSGPNGVNGVNGAPGATGATHAKTPPTFAGSAEPRGSAGLADPPGVEGAAGVRGPGHGRARRASRAGGAARLSPMPASPPARRSDGRRTVRGWVDALFHRQMGPLPLVVVAGAAVLALLIGGLSFVAVGRDADTDGGGGRGPGAGPGGVAAPGVAGSADDGGAPGSGDSGAAGADGSVLAGGAGPADGGGGAEGAVGVPGGTAGPSAATAEEQLALLPAPAPGQPVAAAGPGSGSGSDGGSDGESGSGGGGQGSGGGGGAQPSAGPSAAPAPSASPTCYPAGFFTTAVLRFWGVPTC</sequence>
<keyword evidence="2" id="KW-0812">Transmembrane</keyword>
<dbReference type="EMBL" id="MOMC01000073">
    <property type="protein sequence ID" value="ONH24272.1"/>
    <property type="molecule type" value="Genomic_DNA"/>
</dbReference>
<organism evidence="3 4">
    <name type="scientific">Pseudofrankia asymbiotica</name>
    <dbReference type="NCBI Taxonomy" id="1834516"/>
    <lineage>
        <taxon>Bacteria</taxon>
        <taxon>Bacillati</taxon>
        <taxon>Actinomycetota</taxon>
        <taxon>Actinomycetes</taxon>
        <taxon>Frankiales</taxon>
        <taxon>Frankiaceae</taxon>
        <taxon>Pseudofrankia</taxon>
    </lineage>
</organism>
<dbReference type="Proteomes" id="UP000188929">
    <property type="component" value="Unassembled WGS sequence"/>
</dbReference>
<keyword evidence="2" id="KW-1133">Transmembrane helix</keyword>
<accession>A0A1V2I2W2</accession>
<dbReference type="AlphaFoldDB" id="A0A1V2I2W2"/>
<keyword evidence="4" id="KW-1185">Reference proteome</keyword>
<comment type="caution">
    <text evidence="3">The sequence shown here is derived from an EMBL/GenBank/DDBJ whole genome shotgun (WGS) entry which is preliminary data.</text>
</comment>
<name>A0A1V2I2W2_9ACTN</name>
<feature type="region of interest" description="Disordered" evidence="1">
    <location>
        <begin position="244"/>
        <end position="314"/>
    </location>
</feature>
<keyword evidence="2" id="KW-0472">Membrane</keyword>
<feature type="compositionally biased region" description="Low complexity" evidence="1">
    <location>
        <begin position="369"/>
        <end position="383"/>
    </location>
</feature>
<evidence type="ECO:0000313" key="4">
    <source>
        <dbReference type="Proteomes" id="UP000188929"/>
    </source>
</evidence>
<protein>
    <submittedName>
        <fullName evidence="3">Uncharacterized protein</fullName>
    </submittedName>
</protein>
<feature type="region of interest" description="Disordered" evidence="1">
    <location>
        <begin position="1"/>
        <end position="48"/>
    </location>
</feature>
<reference evidence="4" key="1">
    <citation type="submission" date="2016-10" db="EMBL/GenBank/DDBJ databases">
        <title>Frankia sp. NRRL B-16386 Genome sequencing.</title>
        <authorList>
            <person name="Ghodhbane-Gtari F."/>
            <person name="Swanson E."/>
            <person name="Gueddou A."/>
            <person name="Hezbri K."/>
            <person name="Ktari K."/>
            <person name="Nouioui I."/>
            <person name="Morris K."/>
            <person name="Simpson S."/>
            <person name="Abebe-Akele F."/>
            <person name="Thomas K."/>
            <person name="Gtari M."/>
            <person name="Tisa L.S."/>
        </authorList>
    </citation>
    <scope>NUCLEOTIDE SEQUENCE [LARGE SCALE GENOMIC DNA]</scope>
    <source>
        <strain evidence="4">NRRL B-16386</strain>
    </source>
</reference>
<feature type="region of interest" description="Disordered" evidence="1">
    <location>
        <begin position="94"/>
        <end position="195"/>
    </location>
</feature>